<accession>A0A1A9N821</accession>
<dbReference type="Proteomes" id="UP000078116">
    <property type="component" value="Unassembled WGS sequence"/>
</dbReference>
<feature type="region of interest" description="Disordered" evidence="1">
    <location>
        <begin position="87"/>
        <end position="110"/>
    </location>
</feature>
<feature type="signal peptide" evidence="2">
    <location>
        <begin position="1"/>
        <end position="31"/>
    </location>
</feature>
<evidence type="ECO:0000313" key="3">
    <source>
        <dbReference type="EMBL" id="OAJ59784.1"/>
    </source>
</evidence>
<comment type="caution">
    <text evidence="3">The sequence shown here is derived from an EMBL/GenBank/DDBJ whole genome shotgun (WGS) entry which is preliminary data.</text>
</comment>
<name>A0A1A9N821_9BURK</name>
<evidence type="ECO:0000313" key="4">
    <source>
        <dbReference type="Proteomes" id="UP000078116"/>
    </source>
</evidence>
<evidence type="ECO:0000256" key="2">
    <source>
        <dbReference type="SAM" id="SignalP"/>
    </source>
</evidence>
<feature type="compositionally biased region" description="Gly residues" evidence="1">
    <location>
        <begin position="97"/>
        <end position="110"/>
    </location>
</feature>
<reference evidence="3 4" key="1">
    <citation type="submission" date="2016-04" db="EMBL/GenBank/DDBJ databases">
        <title>Reclassification of Paraburkholderia panaciterrae (Farh et al. 2015) Dobritsa &amp; Samadpour 2016 as a later homotypic synonym of Paraburkholderia ginsengiterrae (Farh et al. 2015) Dobritsa &amp; Samadpour 2016.</title>
        <authorList>
            <person name="Dobritsa A.P."/>
            <person name="Kutumbaka K."/>
            <person name="Samadpour M."/>
        </authorList>
    </citation>
    <scope>NUCLEOTIDE SEQUENCE [LARGE SCALE GENOMIC DNA]</scope>
    <source>
        <strain evidence="3 4">DCY85</strain>
    </source>
</reference>
<keyword evidence="2" id="KW-0732">Signal</keyword>
<feature type="compositionally biased region" description="Low complexity" evidence="1">
    <location>
        <begin position="87"/>
        <end position="96"/>
    </location>
</feature>
<evidence type="ECO:0000256" key="1">
    <source>
        <dbReference type="SAM" id="MobiDB-lite"/>
    </source>
</evidence>
<protein>
    <submittedName>
        <fullName evidence="3">Uncharacterized protein</fullName>
    </submittedName>
</protein>
<dbReference type="AlphaFoldDB" id="A0A1A9N821"/>
<feature type="chain" id="PRO_5008393686" evidence="2">
    <location>
        <begin position="32"/>
        <end position="110"/>
    </location>
</feature>
<dbReference type="EMBL" id="LXKA01000254">
    <property type="protein sequence ID" value="OAJ59784.1"/>
    <property type="molecule type" value="Genomic_DNA"/>
</dbReference>
<proteinExistence type="predicted"/>
<sequence>MKKQNGDALAMGTRRAVLAAAVSLYAAMAGAQTNPATPAALYDSSARLVIAQALPFDCPSWDTLNCRRDISGPVIRGGFGVAAAAGGLGSTSSSGSQGSGNGTSSAGGSG</sequence>
<organism evidence="3 4">
    <name type="scientific">Paraburkholderia ginsengiterrae</name>
    <dbReference type="NCBI Taxonomy" id="1462993"/>
    <lineage>
        <taxon>Bacteria</taxon>
        <taxon>Pseudomonadati</taxon>
        <taxon>Pseudomonadota</taxon>
        <taxon>Betaproteobacteria</taxon>
        <taxon>Burkholderiales</taxon>
        <taxon>Burkholderiaceae</taxon>
        <taxon>Paraburkholderia</taxon>
    </lineage>
</organism>
<gene>
    <name evidence="3" type="ORF">A6V37_26935</name>
</gene>